<dbReference type="GO" id="GO:0004650">
    <property type="term" value="F:polygalacturonase activity"/>
    <property type="evidence" value="ECO:0007669"/>
    <property type="project" value="InterPro"/>
</dbReference>
<name>A0A399D1B3_9BACT</name>
<accession>A0A399D1B3</accession>
<organism evidence="5 6">
    <name type="scientific">Mariniphaga sediminis</name>
    <dbReference type="NCBI Taxonomy" id="1628158"/>
    <lineage>
        <taxon>Bacteria</taxon>
        <taxon>Pseudomonadati</taxon>
        <taxon>Bacteroidota</taxon>
        <taxon>Bacteroidia</taxon>
        <taxon>Marinilabiliales</taxon>
        <taxon>Prolixibacteraceae</taxon>
        <taxon>Mariniphaga</taxon>
    </lineage>
</organism>
<dbReference type="RefSeq" id="WP_119349627.1">
    <property type="nucleotide sequence ID" value="NZ_QWET01000005.1"/>
</dbReference>
<evidence type="ECO:0000256" key="3">
    <source>
        <dbReference type="ARBA" id="ARBA00023295"/>
    </source>
</evidence>
<gene>
    <name evidence="5" type="ORF">D1164_09020</name>
</gene>
<dbReference type="SUPFAM" id="SSF51126">
    <property type="entry name" value="Pectin lyase-like"/>
    <property type="match status" value="1"/>
</dbReference>
<dbReference type="InterPro" id="IPR011050">
    <property type="entry name" value="Pectin_lyase_fold/virulence"/>
</dbReference>
<dbReference type="OrthoDB" id="9795222at2"/>
<dbReference type="PANTHER" id="PTHR31339:SF9">
    <property type="entry name" value="PLASMIN AND FIBRONECTIN-BINDING PROTEIN A"/>
    <property type="match status" value="1"/>
</dbReference>
<dbReference type="AlphaFoldDB" id="A0A399D1B3"/>
<keyword evidence="2 4" id="KW-0378">Hydrolase</keyword>
<evidence type="ECO:0000313" key="6">
    <source>
        <dbReference type="Proteomes" id="UP000266441"/>
    </source>
</evidence>
<proteinExistence type="inferred from homology"/>
<dbReference type="InterPro" id="IPR000743">
    <property type="entry name" value="Glyco_hydro_28"/>
</dbReference>
<dbReference type="GO" id="GO:0005975">
    <property type="term" value="P:carbohydrate metabolic process"/>
    <property type="evidence" value="ECO:0007669"/>
    <property type="project" value="InterPro"/>
</dbReference>
<dbReference type="InterPro" id="IPR012334">
    <property type="entry name" value="Pectin_lyas_fold"/>
</dbReference>
<dbReference type="PANTHER" id="PTHR31339">
    <property type="entry name" value="PECTIN LYASE-RELATED"/>
    <property type="match status" value="1"/>
</dbReference>
<keyword evidence="6" id="KW-1185">Reference proteome</keyword>
<reference evidence="5 6" key="1">
    <citation type="journal article" date="2015" name="Int. J. Syst. Evol. Microbiol.">
        <title>Mariniphaga sediminis sp. nov., isolated from coastal sediment.</title>
        <authorList>
            <person name="Wang F.Q."/>
            <person name="Shen Q.Y."/>
            <person name="Chen G.J."/>
            <person name="Du Z.J."/>
        </authorList>
    </citation>
    <scope>NUCLEOTIDE SEQUENCE [LARGE SCALE GENOMIC DNA]</scope>
    <source>
        <strain evidence="5 6">SY21</strain>
    </source>
</reference>
<evidence type="ECO:0008006" key="7">
    <source>
        <dbReference type="Google" id="ProtNLM"/>
    </source>
</evidence>
<evidence type="ECO:0000313" key="5">
    <source>
        <dbReference type="EMBL" id="RIH65785.1"/>
    </source>
</evidence>
<sequence length="247" mass="26715">MKVYKIIIINALLLWSFSLTAKEYKASLFGAVSDGITLNTGSIQYAIDYISENGGGRLVFYVGRYLTGSIQLKSNVVIELKEGAVLVAAPSIYDYDGPENRNALLWAEKQDSIGVVGKGVIEGQGTLVLESIKTQRKKGYLKENIGSLCPALIYMKGCNSITIEGINLREACGNVQFYNGCTLVSISNITTVSTSVENSQGILLSECDRVNLSDSFFDTSGKELSQAGASKNLSIVNNINKDGKKIR</sequence>
<comment type="caution">
    <text evidence="5">The sequence shown here is derived from an EMBL/GenBank/DDBJ whole genome shotgun (WGS) entry which is preliminary data.</text>
</comment>
<dbReference type="Pfam" id="PF00295">
    <property type="entry name" value="Glyco_hydro_28"/>
    <property type="match status" value="1"/>
</dbReference>
<comment type="similarity">
    <text evidence="1 4">Belongs to the glycosyl hydrolase 28 family.</text>
</comment>
<dbReference type="EMBL" id="QWET01000005">
    <property type="protein sequence ID" value="RIH65785.1"/>
    <property type="molecule type" value="Genomic_DNA"/>
</dbReference>
<keyword evidence="3 4" id="KW-0326">Glycosidase</keyword>
<evidence type="ECO:0000256" key="1">
    <source>
        <dbReference type="ARBA" id="ARBA00008834"/>
    </source>
</evidence>
<evidence type="ECO:0000256" key="2">
    <source>
        <dbReference type="ARBA" id="ARBA00022801"/>
    </source>
</evidence>
<evidence type="ECO:0000256" key="4">
    <source>
        <dbReference type="RuleBase" id="RU361169"/>
    </source>
</evidence>
<protein>
    <recommendedName>
        <fullName evidence="7">Endopygalactorunase</fullName>
    </recommendedName>
</protein>
<dbReference type="Proteomes" id="UP000266441">
    <property type="component" value="Unassembled WGS sequence"/>
</dbReference>
<dbReference type="InterPro" id="IPR051801">
    <property type="entry name" value="GH28_Enzymes"/>
</dbReference>
<dbReference type="Gene3D" id="2.160.20.10">
    <property type="entry name" value="Single-stranded right-handed beta-helix, Pectin lyase-like"/>
    <property type="match status" value="1"/>
</dbReference>